<evidence type="ECO:0000256" key="8">
    <source>
        <dbReference type="ARBA" id="ARBA00022989"/>
    </source>
</evidence>
<proteinExistence type="inferred from homology"/>
<dbReference type="EMBL" id="KB293940">
    <property type="protein sequence ID" value="ELU15172.1"/>
    <property type="molecule type" value="Genomic_DNA"/>
</dbReference>
<dbReference type="InterPro" id="IPR001503">
    <property type="entry name" value="Glyco_trans_10"/>
</dbReference>
<dbReference type="PANTHER" id="PTHR48438:SF1">
    <property type="entry name" value="ALPHA-(1,3)-FUCOSYLTRANSFERASE C-RELATED"/>
    <property type="match status" value="1"/>
</dbReference>
<dbReference type="FunFam" id="3.40.50.11660:FF:000004">
    <property type="entry name" value="Glycoprotein 3-alpha-L-fucosyltransferase A"/>
    <property type="match status" value="1"/>
</dbReference>
<evidence type="ECO:0000259" key="13">
    <source>
        <dbReference type="Pfam" id="PF00852"/>
    </source>
</evidence>
<evidence type="ECO:0000256" key="9">
    <source>
        <dbReference type="ARBA" id="ARBA00023034"/>
    </source>
</evidence>
<evidence type="ECO:0000256" key="11">
    <source>
        <dbReference type="ARBA" id="ARBA00023180"/>
    </source>
</evidence>
<keyword evidence="10" id="KW-0472">Membrane</keyword>
<dbReference type="GO" id="GO:0000139">
    <property type="term" value="C:Golgi membrane"/>
    <property type="evidence" value="ECO:0007669"/>
    <property type="project" value="UniProtKB-SubCell"/>
</dbReference>
<evidence type="ECO:0000256" key="7">
    <source>
        <dbReference type="ARBA" id="ARBA00022968"/>
    </source>
</evidence>
<dbReference type="HOGENOM" id="CLU_032075_5_1_1"/>
<dbReference type="OMA" id="HNETEYG"/>
<feature type="domain" description="Fucosyltransferase C-terminal" evidence="13">
    <location>
        <begin position="95"/>
        <end position="237"/>
    </location>
</feature>
<keyword evidence="9 12" id="KW-0333">Golgi apparatus</keyword>
<dbReference type="InterPro" id="IPR055270">
    <property type="entry name" value="Glyco_tran_10_C"/>
</dbReference>
<keyword evidence="5 12" id="KW-0808">Transferase</keyword>
<dbReference type="SUPFAM" id="SSF53756">
    <property type="entry name" value="UDP-Glycosyltransferase/glycogen phosphorylase"/>
    <property type="match status" value="1"/>
</dbReference>
<dbReference type="STRING" id="283909.R7V9M2"/>
<keyword evidence="6 12" id="KW-0812">Transmembrane</keyword>
<name>R7V9M2_CAPTE</name>
<feature type="domain" description="Fucosyltransferase N-terminal" evidence="14">
    <location>
        <begin position="2"/>
        <end position="67"/>
    </location>
</feature>
<dbReference type="Gene3D" id="3.40.50.11660">
    <property type="entry name" value="Glycosyl transferase family 10, C-terminal domain"/>
    <property type="match status" value="1"/>
</dbReference>
<reference evidence="15" key="1">
    <citation type="journal article" date="2013" name="Nature">
        <title>Insights into bilaterian evolution from three spiralian genomes.</title>
        <authorList>
            <person name="Simakov O."/>
            <person name="Marletaz F."/>
            <person name="Cho S.J."/>
            <person name="Edsinger-Gonzales E."/>
            <person name="Havlak P."/>
            <person name="Hellsten U."/>
            <person name="Kuo D.H."/>
            <person name="Larsson T."/>
            <person name="Lv J."/>
            <person name="Arendt D."/>
            <person name="Savage R."/>
            <person name="Osoegawa K."/>
            <person name="de Jong P."/>
            <person name="Grimwood J."/>
            <person name="Chapman J.A."/>
            <person name="Shapiro H."/>
            <person name="Aerts A."/>
            <person name="Otillar R.P."/>
            <person name="Terry A.Y."/>
            <person name="Boore J.L."/>
            <person name="Grigoriev I.V."/>
            <person name="Lindberg D.R."/>
            <person name="Seaver E.C."/>
            <person name="Weisblat D.A."/>
            <person name="Putnam N.H."/>
            <person name="Rokhsar D.S."/>
        </authorList>
    </citation>
    <scope>NUCLEOTIDE SEQUENCE</scope>
    <source>
        <strain evidence="15">I ESC-2004</strain>
    </source>
</reference>
<dbReference type="InterPro" id="IPR031481">
    <property type="entry name" value="Glyco_tran_10_N"/>
</dbReference>
<evidence type="ECO:0000256" key="10">
    <source>
        <dbReference type="ARBA" id="ARBA00023136"/>
    </source>
</evidence>
<dbReference type="EC" id="2.4.1.-" evidence="12"/>
<evidence type="ECO:0000256" key="12">
    <source>
        <dbReference type="RuleBase" id="RU003832"/>
    </source>
</evidence>
<dbReference type="PANTHER" id="PTHR48438">
    <property type="entry name" value="ALPHA-(1,3)-FUCOSYLTRANSFERASE C-RELATED"/>
    <property type="match status" value="1"/>
</dbReference>
<dbReference type="UniPathway" id="UPA00378"/>
<dbReference type="Pfam" id="PF17039">
    <property type="entry name" value="Glyco_tran_10_N"/>
    <property type="match status" value="1"/>
</dbReference>
<accession>R7V9M2</accession>
<evidence type="ECO:0000256" key="1">
    <source>
        <dbReference type="ARBA" id="ARBA00004323"/>
    </source>
</evidence>
<evidence type="ECO:0000256" key="4">
    <source>
        <dbReference type="ARBA" id="ARBA00022676"/>
    </source>
</evidence>
<dbReference type="Pfam" id="PF00852">
    <property type="entry name" value="Glyco_transf_10"/>
    <property type="match status" value="1"/>
</dbReference>
<dbReference type="InterPro" id="IPR038577">
    <property type="entry name" value="GT10-like_C_sf"/>
</dbReference>
<comment type="subcellular location">
    <subcellularLocation>
        <location evidence="1">Golgi apparatus membrane</location>
        <topology evidence="1">Single-pass type II membrane protein</topology>
    </subcellularLocation>
    <subcellularLocation>
        <location evidence="12">Golgi apparatus</location>
        <location evidence="12">Golgi stack membrane</location>
        <topology evidence="12">Single-pass type II membrane protein</topology>
    </subcellularLocation>
</comment>
<comment type="pathway">
    <text evidence="2">Protein modification; protein glycosylation.</text>
</comment>
<evidence type="ECO:0000259" key="14">
    <source>
        <dbReference type="Pfam" id="PF17039"/>
    </source>
</evidence>
<protein>
    <recommendedName>
        <fullName evidence="12">Fucosyltransferase</fullName>
        <ecNumber evidence="12">2.4.1.-</ecNumber>
    </recommendedName>
</protein>
<dbReference type="AlphaFoldDB" id="R7V9M2"/>
<gene>
    <name evidence="15" type="ORF">CAPTEDRAFT_75839</name>
</gene>
<keyword evidence="4 12" id="KW-0328">Glycosyltransferase</keyword>
<dbReference type="GO" id="GO:0008417">
    <property type="term" value="F:fucosyltransferase activity"/>
    <property type="evidence" value="ECO:0007669"/>
    <property type="project" value="InterPro"/>
</dbReference>
<evidence type="ECO:0000313" key="15">
    <source>
        <dbReference type="EMBL" id="ELU15172.1"/>
    </source>
</evidence>
<keyword evidence="8" id="KW-1133">Transmembrane helix</keyword>
<feature type="non-terminal residue" evidence="15">
    <location>
        <position position="1"/>
    </location>
</feature>
<evidence type="ECO:0000256" key="5">
    <source>
        <dbReference type="ARBA" id="ARBA00022679"/>
    </source>
</evidence>
<evidence type="ECO:0000256" key="3">
    <source>
        <dbReference type="ARBA" id="ARBA00008919"/>
    </source>
</evidence>
<dbReference type="GO" id="GO:0032580">
    <property type="term" value="C:Golgi cisterna membrane"/>
    <property type="evidence" value="ECO:0007669"/>
    <property type="project" value="UniProtKB-SubCell"/>
</dbReference>
<dbReference type="OrthoDB" id="427096at2759"/>
<comment type="similarity">
    <text evidence="3 12">Belongs to the glycosyltransferase 10 family.</text>
</comment>
<organism evidence="15">
    <name type="scientific">Capitella teleta</name>
    <name type="common">Polychaete worm</name>
    <dbReference type="NCBI Taxonomy" id="283909"/>
    <lineage>
        <taxon>Eukaryota</taxon>
        <taxon>Metazoa</taxon>
        <taxon>Spiralia</taxon>
        <taxon>Lophotrochozoa</taxon>
        <taxon>Annelida</taxon>
        <taxon>Polychaeta</taxon>
        <taxon>Sedentaria</taxon>
        <taxon>Scolecida</taxon>
        <taxon>Capitellidae</taxon>
        <taxon>Capitella</taxon>
    </lineage>
</organism>
<evidence type="ECO:0000256" key="2">
    <source>
        <dbReference type="ARBA" id="ARBA00004922"/>
    </source>
</evidence>
<feature type="non-terminal residue" evidence="15">
    <location>
        <position position="237"/>
    </location>
</feature>
<evidence type="ECO:0000256" key="6">
    <source>
        <dbReference type="ARBA" id="ARBA00022692"/>
    </source>
</evidence>
<sequence length="237" mass="27976">LNDSHAILFRGRRIDVNNLPPTRTQTQKWLFYEFEPPYKVWQYVNLTLLKDSFNITSTYSRDSDVFKNIYIRKCWYDFEKQKQMIKDLETTDFASKKRGMAAWFVSVCRTQSKREKYVKEMQKHIPVDVYGECGNLKCGSSVQTSAETAECERRLLHNKGSYKFYLAFENSLCTDYVTEKLWKLAEYNVVPIVMGAVDYANMRPKDSYIDVQDFESPKALAKFLKYLDKNSTAYNEY</sequence>
<keyword evidence="11" id="KW-0325">Glycoprotein</keyword>
<keyword evidence="7" id="KW-0735">Signal-anchor</keyword>